<dbReference type="Pfam" id="PF26366">
    <property type="entry name" value="DUF8094"/>
    <property type="match status" value="1"/>
</dbReference>
<sequence length="327" mass="35410">MRGLLRRGERGPYPVRARGGLLALALALTATGCVTVHGETALVPTATRGEAATALKRFRSAYNEAARDLDPAKDAAVLAGPFGAITQDTLRSRKAENPAGGAGASPLEVSDVRYLIPRLRGWPRWFVADTDTNRDVDDDPARDTRWLFLFTRSGPKADWRATYLAILAPGRIPKFRTDGDGYVVPATPGALSRAYATYLQDGKGERFAPGQHTTGWREQRAKNAERPGWTIQWADEPADSGAFRPYALRTADGGSLAFFASRHYERRTGAQNVAVTPPLAAKPLLKGRVDRSYTLEYTSNETVTVPKSGGPVVFLNRLQGLTGAEGS</sequence>
<dbReference type="InterPro" id="IPR058407">
    <property type="entry name" value="DUF8094"/>
</dbReference>
<dbReference type="Proteomes" id="UP001183607">
    <property type="component" value="Unassembled WGS sequence"/>
</dbReference>
<dbReference type="EMBL" id="JAVRER010000001">
    <property type="protein sequence ID" value="MDT0414028.1"/>
    <property type="molecule type" value="Genomic_DNA"/>
</dbReference>
<evidence type="ECO:0000259" key="1">
    <source>
        <dbReference type="Pfam" id="PF26366"/>
    </source>
</evidence>
<accession>A0ABD5E037</accession>
<gene>
    <name evidence="2" type="ORF">RM574_00865</name>
</gene>
<proteinExistence type="predicted"/>
<name>A0ABD5E037_9ACTN</name>
<comment type="caution">
    <text evidence="2">The sequence shown here is derived from an EMBL/GenBank/DDBJ whole genome shotgun (WGS) entry which is preliminary data.</text>
</comment>
<dbReference type="AlphaFoldDB" id="A0ABD5E037"/>
<feature type="domain" description="DUF8094" evidence="1">
    <location>
        <begin position="43"/>
        <end position="326"/>
    </location>
</feature>
<reference evidence="3" key="1">
    <citation type="submission" date="2023-07" db="EMBL/GenBank/DDBJ databases">
        <title>30 novel species of actinomycetes from the DSMZ collection.</title>
        <authorList>
            <person name="Nouioui I."/>
        </authorList>
    </citation>
    <scope>NUCLEOTIDE SEQUENCE [LARGE SCALE GENOMIC DNA]</scope>
    <source>
        <strain evidence="3">DSM 41982</strain>
    </source>
</reference>
<protein>
    <recommendedName>
        <fullName evidence="1">DUF8094 domain-containing protein</fullName>
    </recommendedName>
</protein>
<evidence type="ECO:0000313" key="2">
    <source>
        <dbReference type="EMBL" id="MDT0414028.1"/>
    </source>
</evidence>
<organism evidence="2 3">
    <name type="scientific">Streptomyces evansiae</name>
    <dbReference type="NCBI Taxonomy" id="3075535"/>
    <lineage>
        <taxon>Bacteria</taxon>
        <taxon>Bacillati</taxon>
        <taxon>Actinomycetota</taxon>
        <taxon>Actinomycetes</taxon>
        <taxon>Kitasatosporales</taxon>
        <taxon>Streptomycetaceae</taxon>
        <taxon>Streptomyces</taxon>
    </lineage>
</organism>
<dbReference type="RefSeq" id="WP_093854626.1">
    <property type="nucleotide sequence ID" value="NZ_JAVRER010000001.1"/>
</dbReference>
<evidence type="ECO:0000313" key="3">
    <source>
        <dbReference type="Proteomes" id="UP001183607"/>
    </source>
</evidence>
<dbReference type="PROSITE" id="PS51257">
    <property type="entry name" value="PROKAR_LIPOPROTEIN"/>
    <property type="match status" value="1"/>
</dbReference>